<comment type="caution">
    <text evidence="2">The sequence shown here is derived from an EMBL/GenBank/DDBJ whole genome shotgun (WGS) entry which is preliminary data.</text>
</comment>
<evidence type="ECO:0000313" key="3">
    <source>
        <dbReference type="Proteomes" id="UP000033423"/>
    </source>
</evidence>
<organism evidence="2 3">
    <name type="scientific">Candidatus Magnetobacterium bavaricum</name>
    <dbReference type="NCBI Taxonomy" id="29290"/>
    <lineage>
        <taxon>Bacteria</taxon>
        <taxon>Pseudomonadati</taxon>
        <taxon>Nitrospirota</taxon>
        <taxon>Thermodesulfovibrionia</taxon>
        <taxon>Thermodesulfovibrionales</taxon>
        <taxon>Candidatus Magnetobacteriaceae</taxon>
        <taxon>Candidatus Magnetobacterium</taxon>
    </lineage>
</organism>
<dbReference type="Proteomes" id="UP000033423">
    <property type="component" value="Unassembled WGS sequence"/>
</dbReference>
<keyword evidence="1" id="KW-0472">Membrane</keyword>
<reference evidence="2 3" key="1">
    <citation type="submission" date="2015-02" db="EMBL/GenBank/DDBJ databases">
        <title>Single-cell genomics of uncultivated deep-branching MTB reveals a conserved set of magnetosome genes.</title>
        <authorList>
            <person name="Kolinko S."/>
            <person name="Richter M."/>
            <person name="Glockner F.O."/>
            <person name="Brachmann A."/>
            <person name="Schuler D."/>
        </authorList>
    </citation>
    <scope>NUCLEOTIDE SEQUENCE [LARGE SCALE GENOMIC DNA]</scope>
    <source>
        <strain evidence="2">TM-1</strain>
    </source>
</reference>
<accession>A0A0F3GZK1</accession>
<evidence type="ECO:0000256" key="1">
    <source>
        <dbReference type="SAM" id="Phobius"/>
    </source>
</evidence>
<keyword evidence="3" id="KW-1185">Reference proteome</keyword>
<evidence type="ECO:0000313" key="2">
    <source>
        <dbReference type="EMBL" id="KJU87331.1"/>
    </source>
</evidence>
<name>A0A0F3GZK1_9BACT</name>
<keyword evidence="1" id="KW-1133">Transmembrane helix</keyword>
<dbReference type="EMBL" id="LACI01000225">
    <property type="protein sequence ID" value="KJU87331.1"/>
    <property type="molecule type" value="Genomic_DNA"/>
</dbReference>
<feature type="transmembrane region" description="Helical" evidence="1">
    <location>
        <begin position="6"/>
        <end position="25"/>
    </location>
</feature>
<keyword evidence="1" id="KW-0812">Transmembrane</keyword>
<protein>
    <submittedName>
        <fullName evidence="2">Uncharacterized protein</fullName>
    </submittedName>
</protein>
<dbReference type="AlphaFoldDB" id="A0A0F3GZK1"/>
<proteinExistence type="predicted"/>
<gene>
    <name evidence="2" type="ORF">MBAV_000470</name>
</gene>
<sequence length="85" mass="9947">MAIHLPAILILIITTKIILCQVLFYKHKIKRSSFITKQSTLCQAQFSNAVRIISRKPLPCHYCFAVCYQHTSLFFTYAYMIRFSI</sequence>